<sequence length="79" mass="9010">MDHIVELTGIDHVGIGLDLCEELFKYVSPDVLASMPRKPFDVIKGHQNLPKLIEGLMNRGYKDLDIEKILGTNFLRIFK</sequence>
<dbReference type="Pfam" id="PF01244">
    <property type="entry name" value="Peptidase_M19"/>
    <property type="match status" value="1"/>
</dbReference>
<dbReference type="Gene3D" id="3.20.20.140">
    <property type="entry name" value="Metal-dependent hydrolases"/>
    <property type="match status" value="1"/>
</dbReference>
<keyword evidence="2" id="KW-1185">Reference proteome</keyword>
<dbReference type="GO" id="GO:0070573">
    <property type="term" value="F:metallodipeptidase activity"/>
    <property type="evidence" value="ECO:0007669"/>
    <property type="project" value="InterPro"/>
</dbReference>
<dbReference type="InterPro" id="IPR008257">
    <property type="entry name" value="Pept_M19"/>
</dbReference>
<dbReference type="GO" id="GO:0006508">
    <property type="term" value="P:proteolysis"/>
    <property type="evidence" value="ECO:0007669"/>
    <property type="project" value="InterPro"/>
</dbReference>
<dbReference type="AlphaFoldDB" id="A0A3S0WA62"/>
<evidence type="ECO:0000313" key="1">
    <source>
        <dbReference type="EMBL" id="RUQ31135.1"/>
    </source>
</evidence>
<accession>A0A3S0WA62</accession>
<dbReference type="RefSeq" id="WP_126863920.1">
    <property type="nucleotide sequence ID" value="NZ_JAUSTX010000005.1"/>
</dbReference>
<dbReference type="Proteomes" id="UP000267430">
    <property type="component" value="Unassembled WGS sequence"/>
</dbReference>
<gene>
    <name evidence="1" type="ORF">ELQ35_04655</name>
</gene>
<reference evidence="1 2" key="1">
    <citation type="submission" date="2018-12" db="EMBL/GenBank/DDBJ databases">
        <title>Bacillus chawlae sp. nov., Bacillus glennii sp. nov., and Bacillus saganii sp. nov. Isolated from the Vehicle Assembly Building at Kennedy Space Center where the Viking Spacecraft were Assembled.</title>
        <authorList>
            <person name="Seuylemezian A."/>
            <person name="Vaishampayan P."/>
        </authorList>
    </citation>
    <scope>NUCLEOTIDE SEQUENCE [LARGE SCALE GENOMIC DNA]</scope>
    <source>
        <strain evidence="1 2">L5</strain>
    </source>
</reference>
<protein>
    <recommendedName>
        <fullName evidence="3">Membrane dipeptidase</fullName>
    </recommendedName>
</protein>
<dbReference type="SUPFAM" id="SSF51556">
    <property type="entry name" value="Metallo-dependent hydrolases"/>
    <property type="match status" value="1"/>
</dbReference>
<evidence type="ECO:0000313" key="2">
    <source>
        <dbReference type="Proteomes" id="UP000267430"/>
    </source>
</evidence>
<dbReference type="OrthoDB" id="9804920at2"/>
<comment type="caution">
    <text evidence="1">The sequence shown here is derived from an EMBL/GenBank/DDBJ whole genome shotgun (WGS) entry which is preliminary data.</text>
</comment>
<organism evidence="1 2">
    <name type="scientific">Peribacillus cavernae</name>
    <dbReference type="NCBI Taxonomy" id="1674310"/>
    <lineage>
        <taxon>Bacteria</taxon>
        <taxon>Bacillati</taxon>
        <taxon>Bacillota</taxon>
        <taxon>Bacilli</taxon>
        <taxon>Bacillales</taxon>
        <taxon>Bacillaceae</taxon>
        <taxon>Peribacillus</taxon>
    </lineage>
</organism>
<dbReference type="PROSITE" id="PS51365">
    <property type="entry name" value="RENAL_DIPEPTIDASE_2"/>
    <property type="match status" value="1"/>
</dbReference>
<proteinExistence type="predicted"/>
<dbReference type="InterPro" id="IPR032466">
    <property type="entry name" value="Metal_Hydrolase"/>
</dbReference>
<name>A0A3S0WA62_9BACI</name>
<evidence type="ECO:0008006" key="3">
    <source>
        <dbReference type="Google" id="ProtNLM"/>
    </source>
</evidence>
<dbReference type="EMBL" id="RYZZ01000006">
    <property type="protein sequence ID" value="RUQ31135.1"/>
    <property type="molecule type" value="Genomic_DNA"/>
</dbReference>